<evidence type="ECO:0000259" key="1">
    <source>
        <dbReference type="PROSITE" id="PS50943"/>
    </source>
</evidence>
<dbReference type="AlphaFoldDB" id="A0A0R1ZMJ7"/>
<organism evidence="2 3">
    <name type="scientific">Lacticaseibacillus sharpeae JCM 1186 = DSM 20505</name>
    <dbReference type="NCBI Taxonomy" id="1291052"/>
    <lineage>
        <taxon>Bacteria</taxon>
        <taxon>Bacillati</taxon>
        <taxon>Bacillota</taxon>
        <taxon>Bacilli</taxon>
        <taxon>Lactobacillales</taxon>
        <taxon>Lactobacillaceae</taxon>
        <taxon>Lacticaseibacillus</taxon>
    </lineage>
</organism>
<gene>
    <name evidence="2" type="ORF">FC18_GL000543</name>
</gene>
<proteinExistence type="predicted"/>
<evidence type="ECO:0000313" key="3">
    <source>
        <dbReference type="Proteomes" id="UP000051679"/>
    </source>
</evidence>
<dbReference type="EMBL" id="AYYO01000056">
    <property type="protein sequence ID" value="KRM54324.1"/>
    <property type="molecule type" value="Genomic_DNA"/>
</dbReference>
<dbReference type="RefSeq" id="WP_056976353.1">
    <property type="nucleotide sequence ID" value="NZ_AYYO01000056.1"/>
</dbReference>
<dbReference type="Pfam" id="PF01381">
    <property type="entry name" value="HTH_3"/>
    <property type="match status" value="1"/>
</dbReference>
<reference evidence="2 3" key="1">
    <citation type="journal article" date="2015" name="Genome Announc.">
        <title>Expanding the biotechnology potential of lactobacilli through comparative genomics of 213 strains and associated genera.</title>
        <authorList>
            <person name="Sun Z."/>
            <person name="Harris H.M."/>
            <person name="McCann A."/>
            <person name="Guo C."/>
            <person name="Argimon S."/>
            <person name="Zhang W."/>
            <person name="Yang X."/>
            <person name="Jeffery I.B."/>
            <person name="Cooney J.C."/>
            <person name="Kagawa T.F."/>
            <person name="Liu W."/>
            <person name="Song Y."/>
            <person name="Salvetti E."/>
            <person name="Wrobel A."/>
            <person name="Rasinkangas P."/>
            <person name="Parkhill J."/>
            <person name="Rea M.C."/>
            <person name="O'Sullivan O."/>
            <person name="Ritari J."/>
            <person name="Douillard F.P."/>
            <person name="Paul Ross R."/>
            <person name="Yang R."/>
            <person name="Briner A.E."/>
            <person name="Felis G.E."/>
            <person name="de Vos W.M."/>
            <person name="Barrangou R."/>
            <person name="Klaenhammer T.R."/>
            <person name="Caufield P.W."/>
            <person name="Cui Y."/>
            <person name="Zhang H."/>
            <person name="O'Toole P.W."/>
        </authorList>
    </citation>
    <scope>NUCLEOTIDE SEQUENCE [LARGE SCALE GENOMIC DNA]</scope>
    <source>
        <strain evidence="2 3">DSM 20505</strain>
    </source>
</reference>
<evidence type="ECO:0000313" key="2">
    <source>
        <dbReference type="EMBL" id="KRM54324.1"/>
    </source>
</evidence>
<feature type="domain" description="HTH cro/C1-type" evidence="1">
    <location>
        <begin position="16"/>
        <end position="70"/>
    </location>
</feature>
<name>A0A0R1ZMJ7_9LACO</name>
<dbReference type="PROSITE" id="PS50943">
    <property type="entry name" value="HTH_CROC1"/>
    <property type="match status" value="1"/>
</dbReference>
<dbReference type="InterPro" id="IPR010982">
    <property type="entry name" value="Lambda_DNA-bd_dom_sf"/>
</dbReference>
<dbReference type="CDD" id="cd00093">
    <property type="entry name" value="HTH_XRE"/>
    <property type="match status" value="1"/>
</dbReference>
<protein>
    <recommendedName>
        <fullName evidence="1">HTH cro/C1-type domain-containing protein</fullName>
    </recommendedName>
</protein>
<dbReference type="Gene3D" id="1.10.260.40">
    <property type="entry name" value="lambda repressor-like DNA-binding domains"/>
    <property type="match status" value="1"/>
</dbReference>
<accession>A0A0R1ZMJ7</accession>
<dbReference type="Proteomes" id="UP000051679">
    <property type="component" value="Unassembled WGS sequence"/>
</dbReference>
<keyword evidence="3" id="KW-1185">Reference proteome</keyword>
<sequence length="316" mass="35687">MDTNSAKHNEPLGQKINELRKQKNITINRLCTYCGISKATYVRIINDKTEIRLSVLQKIIALLRIDYRELSDTSTQMDLPVLVLQRLEKLIYAVSPDAEHLAPEFYTLQQRIHDRAISGHNDGFRELDQLCRIVSARAQDELQVSRDVATQLIQRPAAYGAWTAFERGLAIDAMPFLPYSQIVTVVTRIKHDALDCSAEWPEPALYTDQMNHMYLFLLAAAVDTGQLIPMRNAITTINKFAMNGDNMNFRLVRQLAHICSLHLDRNHKQAMSQSVLAESAVDFLGALDATDEHSAIEHIVTNCLTAIEATDWSAIN</sequence>
<comment type="caution">
    <text evidence="2">The sequence shown here is derived from an EMBL/GenBank/DDBJ whole genome shotgun (WGS) entry which is preliminary data.</text>
</comment>
<dbReference type="SUPFAM" id="SSF47413">
    <property type="entry name" value="lambda repressor-like DNA-binding domains"/>
    <property type="match status" value="1"/>
</dbReference>
<dbReference type="InterPro" id="IPR001387">
    <property type="entry name" value="Cro/C1-type_HTH"/>
</dbReference>
<dbReference type="SMART" id="SM00530">
    <property type="entry name" value="HTH_XRE"/>
    <property type="match status" value="1"/>
</dbReference>
<dbReference type="PATRIC" id="fig|1291052.5.peg.554"/>
<dbReference type="GO" id="GO:0003677">
    <property type="term" value="F:DNA binding"/>
    <property type="evidence" value="ECO:0007669"/>
    <property type="project" value="InterPro"/>
</dbReference>